<evidence type="ECO:0000256" key="2">
    <source>
        <dbReference type="ARBA" id="ARBA00022552"/>
    </source>
</evidence>
<comment type="subcellular location">
    <subcellularLocation>
        <location evidence="6">Cytoplasm</location>
    </subcellularLocation>
</comment>
<keyword evidence="1 6" id="KW-0963">Cytoplasm</keyword>
<dbReference type="InterPro" id="IPR035996">
    <property type="entry name" value="4pyrrol_Methylase_sf"/>
</dbReference>
<dbReference type="HAMAP" id="MF_01877">
    <property type="entry name" value="16SrRNA_methyltr_I"/>
    <property type="match status" value="1"/>
</dbReference>
<dbReference type="GO" id="GO:0005737">
    <property type="term" value="C:cytoplasm"/>
    <property type="evidence" value="ECO:0007669"/>
    <property type="project" value="UniProtKB-SubCell"/>
</dbReference>
<dbReference type="GO" id="GO:0070677">
    <property type="term" value="F:rRNA (cytosine-2'-O-)-methyltransferase activity"/>
    <property type="evidence" value="ECO:0007669"/>
    <property type="project" value="UniProtKB-UniRule"/>
</dbReference>
<sequence length="275" mass="30813">MLYLICTPIGNLNDLSLRSINTLKEVGRIYAEDTRVAANLLQHFKISKKSIPFHEHNELDQLLDITNALQEGIDIAVMSDAGAPLISDPGYPLIKKCIELDIDFTVLPGPSSVINAVLLSGISPHQFTFYGFLPKTSTGRKKIAEEIKRSGIPYVFFESAKRLSKTLENFLEILDSNTQISICREMTKEYESIYRGSLQELYGQLIDSRITLLGEFVLVIHSSLKTQITSALDIDFCKPFLDYMSPADASKLIAKITNHSKQDIYRFLISISNSS</sequence>
<dbReference type="PIRSF" id="PIRSF005917">
    <property type="entry name" value="MTase_YraL"/>
    <property type="match status" value="1"/>
</dbReference>
<dbReference type="EMBL" id="LIAV01000174">
    <property type="protein sequence ID" value="KRO40138.1"/>
    <property type="molecule type" value="Genomic_DNA"/>
</dbReference>
<dbReference type="InterPro" id="IPR000878">
    <property type="entry name" value="4pyrrol_Mease"/>
</dbReference>
<evidence type="ECO:0000313" key="9">
    <source>
        <dbReference type="Proteomes" id="UP000050874"/>
    </source>
</evidence>
<evidence type="ECO:0000256" key="4">
    <source>
        <dbReference type="ARBA" id="ARBA00022679"/>
    </source>
</evidence>
<dbReference type="PANTHER" id="PTHR46111">
    <property type="entry name" value="RIBOSOMAL RNA SMALL SUBUNIT METHYLTRANSFERASE I"/>
    <property type="match status" value="1"/>
</dbReference>
<dbReference type="CDD" id="cd11648">
    <property type="entry name" value="RsmI"/>
    <property type="match status" value="1"/>
</dbReference>
<evidence type="ECO:0000313" key="8">
    <source>
        <dbReference type="EMBL" id="KRO40138.1"/>
    </source>
</evidence>
<dbReference type="EC" id="2.1.1.198" evidence="6"/>
<gene>
    <name evidence="6" type="primary">rsmI</name>
    <name evidence="8" type="ORF">ABR63_08460</name>
</gene>
<evidence type="ECO:0000256" key="6">
    <source>
        <dbReference type="HAMAP-Rule" id="MF_01877"/>
    </source>
</evidence>
<comment type="caution">
    <text evidence="8">The sequence shown here is derived from an EMBL/GenBank/DDBJ whole genome shotgun (WGS) entry which is preliminary data.</text>
</comment>
<name>A0A0R2PXG3_9GAMM</name>
<dbReference type="AlphaFoldDB" id="A0A0R2PXG3"/>
<dbReference type="PROSITE" id="PS01296">
    <property type="entry name" value="RSMI"/>
    <property type="match status" value="1"/>
</dbReference>
<proteinExistence type="inferred from homology"/>
<keyword evidence="4 6" id="KW-0808">Transferase</keyword>
<dbReference type="InterPro" id="IPR018063">
    <property type="entry name" value="SAM_MeTrfase_RsmI_CS"/>
</dbReference>
<evidence type="ECO:0000256" key="3">
    <source>
        <dbReference type="ARBA" id="ARBA00022603"/>
    </source>
</evidence>
<keyword evidence="2 6" id="KW-0698">rRNA processing</keyword>
<dbReference type="Gene3D" id="3.40.1010.10">
    <property type="entry name" value="Cobalt-precorrin-4 Transmethylase, Domain 1"/>
    <property type="match status" value="1"/>
</dbReference>
<comment type="function">
    <text evidence="6">Catalyzes the 2'-O-methylation of the ribose of cytidine 1402 (C1402) in 16S rRNA.</text>
</comment>
<organism evidence="8 9">
    <name type="scientific">SAR86 cluster bacterium BACL1 MAG-120920-bin57</name>
    <dbReference type="NCBI Taxonomy" id="1655571"/>
    <lineage>
        <taxon>Bacteria</taxon>
        <taxon>Pseudomonadati</taxon>
        <taxon>Pseudomonadota</taxon>
        <taxon>Gammaproteobacteria</taxon>
        <taxon>SAR86 cluster</taxon>
    </lineage>
</organism>
<accession>A0A0R2PXG3</accession>
<feature type="domain" description="Tetrapyrrole methylase" evidence="7">
    <location>
        <begin position="1"/>
        <end position="201"/>
    </location>
</feature>
<reference evidence="9" key="1">
    <citation type="submission" date="2015-10" db="EMBL/GenBank/DDBJ databases">
        <title>Metagenome-Assembled Genomes uncover a global brackish microbiome.</title>
        <authorList>
            <person name="Hugerth L.W."/>
            <person name="Larsson J."/>
            <person name="Alneberg J."/>
            <person name="Lindh M.V."/>
            <person name="Legrand C."/>
            <person name="Pinhassi J."/>
            <person name="Andersson A."/>
        </authorList>
    </citation>
    <scope>NUCLEOTIDE SEQUENCE [LARGE SCALE GENOMIC DNA]</scope>
</reference>
<dbReference type="NCBIfam" id="TIGR00096">
    <property type="entry name" value="16S rRNA (cytidine(1402)-2'-O)-methyltransferase"/>
    <property type="match status" value="1"/>
</dbReference>
<dbReference type="InterPro" id="IPR014777">
    <property type="entry name" value="4pyrrole_Mease_sub1"/>
</dbReference>
<protein>
    <recommendedName>
        <fullName evidence="6">Ribosomal RNA small subunit methyltransferase I</fullName>
        <ecNumber evidence="6">2.1.1.198</ecNumber>
    </recommendedName>
    <alternativeName>
        <fullName evidence="6">16S rRNA 2'-O-ribose C1402 methyltransferase</fullName>
    </alternativeName>
    <alternativeName>
        <fullName evidence="6">rRNA (cytidine-2'-O-)-methyltransferase RsmI</fullName>
    </alternativeName>
</protein>
<evidence type="ECO:0000256" key="5">
    <source>
        <dbReference type="ARBA" id="ARBA00022691"/>
    </source>
</evidence>
<dbReference type="Gene3D" id="3.30.950.10">
    <property type="entry name" value="Methyltransferase, Cobalt-precorrin-4 Transmethylase, Domain 2"/>
    <property type="match status" value="1"/>
</dbReference>
<dbReference type="Pfam" id="PF00590">
    <property type="entry name" value="TP_methylase"/>
    <property type="match status" value="1"/>
</dbReference>
<keyword evidence="5 6" id="KW-0949">S-adenosyl-L-methionine</keyword>
<dbReference type="SUPFAM" id="SSF53790">
    <property type="entry name" value="Tetrapyrrole methylase"/>
    <property type="match status" value="1"/>
</dbReference>
<dbReference type="Proteomes" id="UP000050874">
    <property type="component" value="Unassembled WGS sequence"/>
</dbReference>
<comment type="similarity">
    <text evidence="6">Belongs to the methyltransferase superfamily. RsmI family.</text>
</comment>
<dbReference type="InterPro" id="IPR008189">
    <property type="entry name" value="rRNA_ssu_MeTfrase_I"/>
</dbReference>
<dbReference type="InterPro" id="IPR014776">
    <property type="entry name" value="4pyrrole_Mease_sub2"/>
</dbReference>
<comment type="catalytic activity">
    <reaction evidence="6">
        <text>cytidine(1402) in 16S rRNA + S-adenosyl-L-methionine = 2'-O-methylcytidine(1402) in 16S rRNA + S-adenosyl-L-homocysteine + H(+)</text>
        <dbReference type="Rhea" id="RHEA:42924"/>
        <dbReference type="Rhea" id="RHEA-COMP:10285"/>
        <dbReference type="Rhea" id="RHEA-COMP:10286"/>
        <dbReference type="ChEBI" id="CHEBI:15378"/>
        <dbReference type="ChEBI" id="CHEBI:57856"/>
        <dbReference type="ChEBI" id="CHEBI:59789"/>
        <dbReference type="ChEBI" id="CHEBI:74495"/>
        <dbReference type="ChEBI" id="CHEBI:82748"/>
        <dbReference type="EC" id="2.1.1.198"/>
    </reaction>
</comment>
<evidence type="ECO:0000256" key="1">
    <source>
        <dbReference type="ARBA" id="ARBA00022490"/>
    </source>
</evidence>
<evidence type="ECO:0000259" key="7">
    <source>
        <dbReference type="Pfam" id="PF00590"/>
    </source>
</evidence>
<dbReference type="PANTHER" id="PTHR46111:SF1">
    <property type="entry name" value="RIBOSOMAL RNA SMALL SUBUNIT METHYLTRANSFERASE I"/>
    <property type="match status" value="1"/>
</dbReference>
<keyword evidence="3 6" id="KW-0489">Methyltransferase</keyword>